<dbReference type="Proteomes" id="UP000800200">
    <property type="component" value="Unassembled WGS sequence"/>
</dbReference>
<sequence>MLPQPRRSISTRFMLLCSSTRSIPTTRAKREDQYRTLRYTLGSVVVLFSPFSARSLSRLLHKQEVSQTLEDLLAILDIAEDQTRPLRLHHPSFRYFLLDRDRCGDSKLWVDEKQAHRTLADNCVRLMANSLKQDICSLDTYGVLVTNIDSSRV</sequence>
<accession>A0A6A6EAX8</accession>
<dbReference type="OrthoDB" id="5421599at2759"/>
<gene>
    <name evidence="1" type="ORF">K469DRAFT_766328</name>
</gene>
<reference evidence="1" key="1">
    <citation type="journal article" date="2020" name="Stud. Mycol.">
        <title>101 Dothideomycetes genomes: a test case for predicting lifestyles and emergence of pathogens.</title>
        <authorList>
            <person name="Haridas S."/>
            <person name="Albert R."/>
            <person name="Binder M."/>
            <person name="Bloem J."/>
            <person name="Labutti K."/>
            <person name="Salamov A."/>
            <person name="Andreopoulos B."/>
            <person name="Baker S."/>
            <person name="Barry K."/>
            <person name="Bills G."/>
            <person name="Bluhm B."/>
            <person name="Cannon C."/>
            <person name="Castanera R."/>
            <person name="Culley D."/>
            <person name="Daum C."/>
            <person name="Ezra D."/>
            <person name="Gonzalez J."/>
            <person name="Henrissat B."/>
            <person name="Kuo A."/>
            <person name="Liang C."/>
            <person name="Lipzen A."/>
            <person name="Lutzoni F."/>
            <person name="Magnuson J."/>
            <person name="Mondo S."/>
            <person name="Nolan M."/>
            <person name="Ohm R."/>
            <person name="Pangilinan J."/>
            <person name="Park H.-J."/>
            <person name="Ramirez L."/>
            <person name="Alfaro M."/>
            <person name="Sun H."/>
            <person name="Tritt A."/>
            <person name="Yoshinaga Y."/>
            <person name="Zwiers L.-H."/>
            <person name="Turgeon B."/>
            <person name="Goodwin S."/>
            <person name="Spatafora J."/>
            <person name="Crous P."/>
            <person name="Grigoriev I."/>
        </authorList>
    </citation>
    <scope>NUCLEOTIDE SEQUENCE</scope>
    <source>
        <strain evidence="1">CBS 207.26</strain>
    </source>
</reference>
<evidence type="ECO:0000313" key="2">
    <source>
        <dbReference type="Proteomes" id="UP000800200"/>
    </source>
</evidence>
<keyword evidence="2" id="KW-1185">Reference proteome</keyword>
<proteinExistence type="predicted"/>
<dbReference type="AlphaFoldDB" id="A0A6A6EAX8"/>
<dbReference type="EMBL" id="ML994622">
    <property type="protein sequence ID" value="KAF2189011.1"/>
    <property type="molecule type" value="Genomic_DNA"/>
</dbReference>
<evidence type="ECO:0000313" key="1">
    <source>
        <dbReference type="EMBL" id="KAF2189011.1"/>
    </source>
</evidence>
<name>A0A6A6EAX8_9PEZI</name>
<organism evidence="1 2">
    <name type="scientific">Zopfia rhizophila CBS 207.26</name>
    <dbReference type="NCBI Taxonomy" id="1314779"/>
    <lineage>
        <taxon>Eukaryota</taxon>
        <taxon>Fungi</taxon>
        <taxon>Dikarya</taxon>
        <taxon>Ascomycota</taxon>
        <taxon>Pezizomycotina</taxon>
        <taxon>Dothideomycetes</taxon>
        <taxon>Dothideomycetes incertae sedis</taxon>
        <taxon>Zopfiaceae</taxon>
        <taxon>Zopfia</taxon>
    </lineage>
</organism>
<protein>
    <submittedName>
        <fullName evidence="1">Uncharacterized protein</fullName>
    </submittedName>
</protein>